<dbReference type="InterPro" id="IPR017441">
    <property type="entry name" value="Protein_kinase_ATP_BS"/>
</dbReference>
<evidence type="ECO:0000256" key="3">
    <source>
        <dbReference type="ARBA" id="ARBA00022777"/>
    </source>
</evidence>
<reference evidence="7 8" key="1">
    <citation type="journal article" date="2019" name="Int. J. Syst. Evol. Microbiol.">
        <title>The Global Catalogue of Microorganisms (GCM) 10K type strain sequencing project: providing services to taxonomists for standard genome sequencing and annotation.</title>
        <authorList>
            <consortium name="The Broad Institute Genomics Platform"/>
            <consortium name="The Broad Institute Genome Sequencing Center for Infectious Disease"/>
            <person name="Wu L."/>
            <person name="Ma J."/>
        </authorList>
    </citation>
    <scope>NUCLEOTIDE SEQUENCE [LARGE SCALE GENOMIC DNA]</scope>
    <source>
        <strain evidence="7 8">JCM 15421</strain>
    </source>
</reference>
<evidence type="ECO:0000259" key="6">
    <source>
        <dbReference type="PROSITE" id="PS50011"/>
    </source>
</evidence>
<dbReference type="PANTHER" id="PTHR43289:SF34">
    <property type="entry name" value="SERINE_THREONINE-PROTEIN KINASE YBDM-RELATED"/>
    <property type="match status" value="1"/>
</dbReference>
<dbReference type="PROSITE" id="PS00108">
    <property type="entry name" value="PROTEIN_KINASE_ST"/>
    <property type="match status" value="1"/>
</dbReference>
<feature type="binding site" evidence="5">
    <location>
        <position position="118"/>
    </location>
    <ligand>
        <name>ATP</name>
        <dbReference type="ChEBI" id="CHEBI:30616"/>
    </ligand>
</feature>
<keyword evidence="4 5" id="KW-0067">ATP-binding</keyword>
<comment type="caution">
    <text evidence="7">The sequence shown here is derived from an EMBL/GenBank/DDBJ whole genome shotgun (WGS) entry which is preliminary data.</text>
</comment>
<evidence type="ECO:0000256" key="2">
    <source>
        <dbReference type="ARBA" id="ARBA00022741"/>
    </source>
</evidence>
<dbReference type="SMART" id="SM00028">
    <property type="entry name" value="TPR"/>
    <property type="match status" value="5"/>
</dbReference>
<dbReference type="Gene3D" id="1.25.40.10">
    <property type="entry name" value="Tetratricopeptide repeat domain"/>
    <property type="match status" value="3"/>
</dbReference>
<dbReference type="SUPFAM" id="SSF56112">
    <property type="entry name" value="Protein kinase-like (PK-like)"/>
    <property type="match status" value="1"/>
</dbReference>
<evidence type="ECO:0000256" key="1">
    <source>
        <dbReference type="ARBA" id="ARBA00022679"/>
    </source>
</evidence>
<dbReference type="Proteomes" id="UP001501523">
    <property type="component" value="Unassembled WGS sequence"/>
</dbReference>
<evidence type="ECO:0000256" key="4">
    <source>
        <dbReference type="ARBA" id="ARBA00022840"/>
    </source>
</evidence>
<dbReference type="Pfam" id="PF13424">
    <property type="entry name" value="TPR_12"/>
    <property type="match status" value="3"/>
</dbReference>
<keyword evidence="1" id="KW-0808">Transferase</keyword>
<keyword evidence="8" id="KW-1185">Reference proteome</keyword>
<dbReference type="RefSeq" id="WP_343792187.1">
    <property type="nucleotide sequence ID" value="NZ_BAAAEU010000024.1"/>
</dbReference>
<accession>A0ABN1IQN8</accession>
<dbReference type="InterPro" id="IPR019734">
    <property type="entry name" value="TPR_rpt"/>
</dbReference>
<dbReference type="SUPFAM" id="SSF48452">
    <property type="entry name" value="TPR-like"/>
    <property type="match status" value="3"/>
</dbReference>
<feature type="domain" description="Protein kinase" evidence="6">
    <location>
        <begin position="87"/>
        <end position="353"/>
    </location>
</feature>
<dbReference type="EMBL" id="BAAAEU010000024">
    <property type="protein sequence ID" value="GAA0719426.1"/>
    <property type="molecule type" value="Genomic_DNA"/>
</dbReference>
<evidence type="ECO:0000256" key="5">
    <source>
        <dbReference type="PROSITE-ProRule" id="PRU10141"/>
    </source>
</evidence>
<dbReference type="SMART" id="SM00220">
    <property type="entry name" value="S_TKc"/>
    <property type="match status" value="1"/>
</dbReference>
<name>A0ABN1IQN8_9GAMM</name>
<dbReference type="PROSITE" id="PS00107">
    <property type="entry name" value="PROTEIN_KINASE_ATP"/>
    <property type="match status" value="1"/>
</dbReference>
<organism evidence="7 8">
    <name type="scientific">Dokdonella soli</name>
    <dbReference type="NCBI Taxonomy" id="529810"/>
    <lineage>
        <taxon>Bacteria</taxon>
        <taxon>Pseudomonadati</taxon>
        <taxon>Pseudomonadota</taxon>
        <taxon>Gammaproteobacteria</taxon>
        <taxon>Lysobacterales</taxon>
        <taxon>Rhodanobacteraceae</taxon>
        <taxon>Dokdonella</taxon>
    </lineage>
</organism>
<dbReference type="Pfam" id="PF00069">
    <property type="entry name" value="Pkinase"/>
    <property type="match status" value="1"/>
</dbReference>
<dbReference type="InterPro" id="IPR011990">
    <property type="entry name" value="TPR-like_helical_dom_sf"/>
</dbReference>
<evidence type="ECO:0000313" key="8">
    <source>
        <dbReference type="Proteomes" id="UP001501523"/>
    </source>
</evidence>
<dbReference type="InterPro" id="IPR000719">
    <property type="entry name" value="Prot_kinase_dom"/>
</dbReference>
<dbReference type="PROSITE" id="PS50011">
    <property type="entry name" value="PROTEIN_KINASE_DOM"/>
    <property type="match status" value="1"/>
</dbReference>
<dbReference type="Gene3D" id="1.10.510.10">
    <property type="entry name" value="Transferase(Phosphotransferase) domain 1"/>
    <property type="match status" value="1"/>
</dbReference>
<keyword evidence="3" id="KW-0418">Kinase</keyword>
<dbReference type="InterPro" id="IPR011009">
    <property type="entry name" value="Kinase-like_dom_sf"/>
</dbReference>
<keyword evidence="2 5" id="KW-0547">Nucleotide-binding</keyword>
<dbReference type="CDD" id="cd14014">
    <property type="entry name" value="STKc_PknB_like"/>
    <property type="match status" value="1"/>
</dbReference>
<sequence length="947" mass="102338">MNAAFADRWTEIEPLLNRIFDVPDEARAAWLQRHCPDATLRALVERTLGNTRRAEALERGMSQWLPESAEKWRDDVIETALPRIAGYRVVDFIGAGGMASVFKAERDLPGGPQTVALKLLRVNVHDPQERARFLREQRILARLQHPHIAQLLDAGFTPTDTPYLALEFVAGDTLLAHCDRHRLGIRARLAVFVDVCTAVEHAHQNLVVHRDLKPSNVLVSTDGRVKLLDFGIAKLLTGDDDATRTEACRLTRAYAAPEQLVGDPATTAIDVYALGVLLGELLGCKRVGEGNGDITFGRVFDDAAAAARGLSASALRRQLRGDLAAIVRKATQADPNLRYASAAALRGDLLGYLRGEPIQARPDAPGYRLLKFVQRHTLGFAFAALLAATMAAATAFSAKEAALANRSADRAEDEAARAHAVQSFLQGLFDSATPGAAAAENAEELLARGRERADRDFAASPVLRVEILGLIGDLQRRSGYPDHAREPLESAATLARQTFGAGDKRTLYIEYLLAKLAYDVGHFREGAARLQQALDDFHTSAHAGSKEEVQAMAWLGGLHQRIGDSRKAEALGGDALAIARRILPPDDTTLTEAVTNLGWVYTETGRPTDAVSLLGEALASKRRLLGEQHADVADAMALLASAMFKLGRYGEAEQLMRGAAAIDAKAYSRPHPRVASHLNDLATALALEDKLDEAIDYYQQSIALGRRIFANGDLNSAIALTNVAGVRFEQGLYADAEVTMRSGIAEKTRLLGADYIDNDCDYDKASLARILIPLGRLDEAQGLLDEAIAEGHRRRGGSHADVAFALVVQARLLAARGDHAQAATSAREAVALYGALEQPNSSKAIAALLVLGENLRALDRNSEARTILSAALDNARASSPPAPSMLVRALTELARTEDALGHSANALELRTEARASIPSIPPGRNIERDEAKRWLAEMLTMKVCLTD</sequence>
<dbReference type="Gene3D" id="3.30.200.20">
    <property type="entry name" value="Phosphorylase Kinase, domain 1"/>
    <property type="match status" value="1"/>
</dbReference>
<gene>
    <name evidence="7" type="ORF">GCM10009105_27890</name>
</gene>
<dbReference type="InterPro" id="IPR008271">
    <property type="entry name" value="Ser/Thr_kinase_AS"/>
</dbReference>
<evidence type="ECO:0000313" key="7">
    <source>
        <dbReference type="EMBL" id="GAA0719426.1"/>
    </source>
</evidence>
<dbReference type="PANTHER" id="PTHR43289">
    <property type="entry name" value="MITOGEN-ACTIVATED PROTEIN KINASE KINASE KINASE 20-RELATED"/>
    <property type="match status" value="1"/>
</dbReference>
<protein>
    <recommendedName>
        <fullName evidence="6">Protein kinase domain-containing protein</fullName>
    </recommendedName>
</protein>
<proteinExistence type="predicted"/>